<proteinExistence type="predicted"/>
<dbReference type="Proteomes" id="UP000271925">
    <property type="component" value="Unassembled WGS sequence"/>
</dbReference>
<gene>
    <name evidence="1" type="ORF">EHT25_27215</name>
</gene>
<dbReference type="Gene3D" id="1.10.10.10">
    <property type="entry name" value="Winged helix-like DNA-binding domain superfamily/Winged helix DNA-binding domain"/>
    <property type="match status" value="1"/>
</dbReference>
<dbReference type="AlphaFoldDB" id="A0A3P1BC78"/>
<sequence>MNYRERIVADHQIMLGKPVIKGTRITVEIILRKMSEGAIISDLVRMYPHLQEADVLAALMYASDLMANEEMIDLSAA</sequence>
<dbReference type="RefSeq" id="WP_124878527.1">
    <property type="nucleotide sequence ID" value="NZ_RQJO01000015.1"/>
</dbReference>
<evidence type="ECO:0000313" key="2">
    <source>
        <dbReference type="Proteomes" id="UP000271925"/>
    </source>
</evidence>
<protein>
    <submittedName>
        <fullName evidence="1">DUF433 domain-containing protein</fullName>
    </submittedName>
</protein>
<reference evidence="1 2" key="1">
    <citation type="submission" date="2018-11" db="EMBL/GenBank/DDBJ databases">
        <authorList>
            <person name="Zhou Z."/>
            <person name="Wang G."/>
        </authorList>
    </citation>
    <scope>NUCLEOTIDE SEQUENCE [LARGE SCALE GENOMIC DNA]</scope>
    <source>
        <strain evidence="1 2">KCTC52004</strain>
    </source>
</reference>
<dbReference type="PANTHER" id="PTHR34849:SF3">
    <property type="entry name" value="SSR2962 PROTEIN"/>
    <property type="match status" value="1"/>
</dbReference>
<name>A0A3P1BC78_9BACT</name>
<evidence type="ECO:0000313" key="1">
    <source>
        <dbReference type="EMBL" id="RRA98690.1"/>
    </source>
</evidence>
<keyword evidence="2" id="KW-1185">Reference proteome</keyword>
<dbReference type="InterPro" id="IPR009057">
    <property type="entry name" value="Homeodomain-like_sf"/>
</dbReference>
<dbReference type="SUPFAM" id="SSF46689">
    <property type="entry name" value="Homeodomain-like"/>
    <property type="match status" value="1"/>
</dbReference>
<dbReference type="OrthoDB" id="1494556at2"/>
<comment type="caution">
    <text evidence="1">The sequence shown here is derived from an EMBL/GenBank/DDBJ whole genome shotgun (WGS) entry which is preliminary data.</text>
</comment>
<dbReference type="PANTHER" id="PTHR34849">
    <property type="entry name" value="SSL5025 PROTEIN"/>
    <property type="match status" value="1"/>
</dbReference>
<accession>A0A3P1BC78</accession>
<dbReference type="Pfam" id="PF04255">
    <property type="entry name" value="DUF433"/>
    <property type="match status" value="1"/>
</dbReference>
<dbReference type="InterPro" id="IPR036388">
    <property type="entry name" value="WH-like_DNA-bd_sf"/>
</dbReference>
<dbReference type="EMBL" id="RQJO01000015">
    <property type="protein sequence ID" value="RRA98690.1"/>
    <property type="molecule type" value="Genomic_DNA"/>
</dbReference>
<dbReference type="InterPro" id="IPR007367">
    <property type="entry name" value="DUF433"/>
</dbReference>
<organism evidence="1 2">
    <name type="scientific">Larkinella rosea</name>
    <dbReference type="NCBI Taxonomy" id="2025312"/>
    <lineage>
        <taxon>Bacteria</taxon>
        <taxon>Pseudomonadati</taxon>
        <taxon>Bacteroidota</taxon>
        <taxon>Cytophagia</taxon>
        <taxon>Cytophagales</taxon>
        <taxon>Spirosomataceae</taxon>
        <taxon>Larkinella</taxon>
    </lineage>
</organism>